<sequence>MSNLDVFNAYNEALIAGDFEAVFKTMADNIVWHQPGKNKLSGKIVGKEVLGAHLAKFGASTNGTFRVLTNWVSDNDDLVAANVTFKAERENGDDLDMNGIDLFKIKDGKIVEVWLFSSDQAKEDIYWDK</sequence>
<dbReference type="AlphaFoldDB" id="A0A2Z4VVD7"/>
<evidence type="ECO:0000313" key="2">
    <source>
        <dbReference type="EMBL" id="AWZ39371.1"/>
    </source>
</evidence>
<feature type="domain" description="SnoaL-like" evidence="1">
    <location>
        <begin position="9"/>
        <end position="113"/>
    </location>
</feature>
<reference evidence="4 5" key="1">
    <citation type="submission" date="2017-09" db="EMBL/GenBank/DDBJ databases">
        <title>Predominant Lactobacillus spp. isolated from feces of mice subjected to short-term calorie restriction.</title>
        <authorList>
            <person name="Zhang C."/>
            <person name="Zhao L."/>
            <person name="Pan F."/>
        </authorList>
    </citation>
    <scope>NUCLEOTIDE SEQUENCE [LARGE SCALE GENOMIC DNA]</scope>
    <source>
        <strain evidence="3 4">CR141</strain>
        <strain evidence="2 5">CR147</strain>
    </source>
</reference>
<name>A0A2Z4VVD7_9LACO</name>
<dbReference type="EMBL" id="CP023565">
    <property type="protein sequence ID" value="AWZ39371.1"/>
    <property type="molecule type" value="Genomic_DNA"/>
</dbReference>
<proteinExistence type="predicted"/>
<evidence type="ECO:0000313" key="3">
    <source>
        <dbReference type="EMBL" id="AWZ39656.1"/>
    </source>
</evidence>
<dbReference type="RefSeq" id="WP_004050428.1">
    <property type="nucleotide sequence ID" value="NZ_CABIVU010000085.1"/>
</dbReference>
<evidence type="ECO:0000313" key="4">
    <source>
        <dbReference type="Proteomes" id="UP000250143"/>
    </source>
</evidence>
<evidence type="ECO:0000313" key="5">
    <source>
        <dbReference type="Proteomes" id="UP000250153"/>
    </source>
</evidence>
<evidence type="ECO:0000259" key="1">
    <source>
        <dbReference type="Pfam" id="PF12680"/>
    </source>
</evidence>
<dbReference type="KEGG" id="lmur:CPS94_10810"/>
<dbReference type="Proteomes" id="UP000250153">
    <property type="component" value="Chromosome"/>
</dbReference>
<dbReference type="Gene3D" id="3.10.450.50">
    <property type="match status" value="1"/>
</dbReference>
<keyword evidence="4" id="KW-1185">Reference proteome</keyword>
<dbReference type="OrthoDB" id="6692273at2"/>
<gene>
    <name evidence="3" type="ORF">CPQ89_00700</name>
    <name evidence="2" type="ORF">CPS94_10810</name>
</gene>
<dbReference type="SUPFAM" id="SSF54427">
    <property type="entry name" value="NTF2-like"/>
    <property type="match status" value="1"/>
</dbReference>
<dbReference type="InterPro" id="IPR032710">
    <property type="entry name" value="NTF2-like_dom_sf"/>
</dbReference>
<dbReference type="Proteomes" id="UP000250143">
    <property type="component" value="Chromosome"/>
</dbReference>
<dbReference type="InterPro" id="IPR037401">
    <property type="entry name" value="SnoaL-like"/>
</dbReference>
<accession>A0A2Z4VVD7</accession>
<organism evidence="2 5">
    <name type="scientific">Ligilactobacillus murinus</name>
    <dbReference type="NCBI Taxonomy" id="1622"/>
    <lineage>
        <taxon>Bacteria</taxon>
        <taxon>Bacillati</taxon>
        <taxon>Bacillota</taxon>
        <taxon>Bacilli</taxon>
        <taxon>Lactobacillales</taxon>
        <taxon>Lactobacillaceae</taxon>
        <taxon>Ligilactobacillus</taxon>
    </lineage>
</organism>
<dbReference type="GeneID" id="48467646"/>
<dbReference type="Pfam" id="PF12680">
    <property type="entry name" value="SnoaL_2"/>
    <property type="match status" value="1"/>
</dbReference>
<protein>
    <submittedName>
        <fullName evidence="2">Nuclear transport factor 2 family protein</fullName>
    </submittedName>
</protein>
<dbReference type="EMBL" id="CP023566">
    <property type="protein sequence ID" value="AWZ39656.1"/>
    <property type="molecule type" value="Genomic_DNA"/>
</dbReference>